<proteinExistence type="predicted"/>
<dbReference type="InterPro" id="IPR016624">
    <property type="entry name" value="UCP014753"/>
</dbReference>
<dbReference type="RefSeq" id="WP_119053769.1">
    <property type="nucleotide sequence ID" value="NZ_CP032157.1"/>
</dbReference>
<accession>A0A3B7MXX2</accession>
<evidence type="ECO:0000313" key="3">
    <source>
        <dbReference type="EMBL" id="AXY77896.1"/>
    </source>
</evidence>
<feature type="chain" id="PRO_5017833472" evidence="1">
    <location>
        <begin position="20"/>
        <end position="412"/>
    </location>
</feature>
<evidence type="ECO:0000256" key="1">
    <source>
        <dbReference type="SAM" id="SignalP"/>
    </source>
</evidence>
<dbReference type="Pfam" id="PF10022">
    <property type="entry name" value="DUF2264"/>
    <property type="match status" value="1"/>
</dbReference>
<feature type="signal peptide" evidence="1">
    <location>
        <begin position="1"/>
        <end position="19"/>
    </location>
</feature>
<organism evidence="3 4">
    <name type="scientific">Paraflavitalea soli</name>
    <dbReference type="NCBI Taxonomy" id="2315862"/>
    <lineage>
        <taxon>Bacteria</taxon>
        <taxon>Pseudomonadati</taxon>
        <taxon>Bacteroidota</taxon>
        <taxon>Chitinophagia</taxon>
        <taxon>Chitinophagales</taxon>
        <taxon>Chitinophagaceae</taxon>
        <taxon>Paraflavitalea</taxon>
    </lineage>
</organism>
<reference evidence="3 4" key="1">
    <citation type="submission" date="2018-09" db="EMBL/GenBank/DDBJ databases">
        <title>Genome sequencing of strain 6GH32-13.</title>
        <authorList>
            <person name="Weon H.-Y."/>
            <person name="Heo J."/>
            <person name="Kwon S.-W."/>
        </authorList>
    </citation>
    <scope>NUCLEOTIDE SEQUENCE [LARGE SCALE GENOMIC DNA]</scope>
    <source>
        <strain evidence="3 4">5GH32-13</strain>
    </source>
</reference>
<dbReference type="InterPro" id="IPR049349">
    <property type="entry name" value="DUF2264_N"/>
</dbReference>
<dbReference type="PANTHER" id="PTHR35339">
    <property type="entry name" value="LINALOOL DEHYDRATASE_ISOMERASE DOMAIN-CONTAINING PROTEIN"/>
    <property type="match status" value="1"/>
</dbReference>
<dbReference type="PANTHER" id="PTHR35339:SF3">
    <property type="entry name" value="DUF2264 DOMAIN-CONTAINING PROTEIN"/>
    <property type="match status" value="1"/>
</dbReference>
<dbReference type="OrthoDB" id="9813465at2"/>
<dbReference type="PIRSF" id="PIRSF014753">
    <property type="entry name" value="UCP014753"/>
    <property type="match status" value="1"/>
</dbReference>
<evidence type="ECO:0000313" key="4">
    <source>
        <dbReference type="Proteomes" id="UP000263900"/>
    </source>
</evidence>
<protein>
    <submittedName>
        <fullName evidence="3">DUF2264 domain-containing protein</fullName>
    </submittedName>
</protein>
<gene>
    <name evidence="3" type="ORF">D3H65_29620</name>
</gene>
<dbReference type="Proteomes" id="UP000263900">
    <property type="component" value="Chromosome"/>
</dbReference>
<keyword evidence="1" id="KW-0732">Signal</keyword>
<evidence type="ECO:0000259" key="2">
    <source>
        <dbReference type="Pfam" id="PF10022"/>
    </source>
</evidence>
<dbReference type="EMBL" id="CP032157">
    <property type="protein sequence ID" value="AXY77896.1"/>
    <property type="molecule type" value="Genomic_DNA"/>
</dbReference>
<dbReference type="KEGG" id="pseg:D3H65_29620"/>
<name>A0A3B7MXX2_9BACT</name>
<dbReference type="AlphaFoldDB" id="A0A3B7MXX2"/>
<keyword evidence="4" id="KW-1185">Reference proteome</keyword>
<feature type="domain" description="DUF2264" evidence="2">
    <location>
        <begin position="31"/>
        <end position="392"/>
    </location>
</feature>
<sequence length="412" mass="46109">MKRTILAICCIVCAIAVQAQTPKKNSQPVNDRKQWLAHLDKLARPVLSNLAAGTLRQNMPVILSPKVDNAANRAQVAYLEAFGRVLAGIAPWLNGEGGTAEEQALRNQYREWTLKAIAHAVDTADKDYMRFTGGQPLVDASFMALGLVRCPWLWEHLDPKVQANVIAAFKATRSIVPGYSNWILFSGMIEAFFCKYGVDYDGVRIEYGIREFAGNWYLGDGVYGDGPQFHWDYYNSYVIQPYLGNILEVLRKRNPRAYDWYAPKFEQISKRYAVIQERLINTDGTFPVTGRSICYRGGAFHHLADMAWRKQLPQEITPAQVRSALTAVINKTFEPASTFTKDGWLNIGLYGSQPGLAEGYINTGSVYLCTTIFLPLGLPETDEFWAAPAAPWTAVKVWSGQDMPADHAVDVR</sequence>